<dbReference type="PROSITE" id="PS51312">
    <property type="entry name" value="SB"/>
    <property type="match status" value="1"/>
</dbReference>
<dbReference type="GO" id="GO:0008333">
    <property type="term" value="P:endosome to lysosome transport"/>
    <property type="evidence" value="ECO:0007669"/>
    <property type="project" value="TreeGrafter"/>
</dbReference>
<organism evidence="11">
    <name type="scientific">Ditylum brightwellii</name>
    <dbReference type="NCBI Taxonomy" id="49249"/>
    <lineage>
        <taxon>Eukaryota</taxon>
        <taxon>Sar</taxon>
        <taxon>Stramenopiles</taxon>
        <taxon>Ochrophyta</taxon>
        <taxon>Bacillariophyta</taxon>
        <taxon>Mediophyceae</taxon>
        <taxon>Lithodesmiophycidae</taxon>
        <taxon>Lithodesmiales</taxon>
        <taxon>Lithodesmiaceae</taxon>
        <taxon>Ditylum</taxon>
    </lineage>
</organism>
<dbReference type="PANTHER" id="PTHR23306">
    <property type="entry name" value="TUMOR SUSCEPTIBILITY GENE 101 PROTEIN-RELATED"/>
    <property type="match status" value="1"/>
</dbReference>
<feature type="domain" description="UEV" evidence="10">
    <location>
        <begin position="5"/>
        <end position="152"/>
    </location>
</feature>
<dbReference type="InterPro" id="IPR016135">
    <property type="entry name" value="UBQ-conjugating_enzyme/RWD"/>
</dbReference>
<sequence length="425" mass="46623">MAAVATVSNLLHRLGGVYRDPSRVNKDASNLLRSPAGAHLRPSTAPLIQNDGSSTPPVLLFSGTVAMNFRGNTYNIPVDIYLPPAYPLKPPVCFVRPVAGMMIKERHRHVAGDGMVYCPYLHGWRPHNHELNGLVAELSRIFGESPPVFAKPASPPPMATASAAATPVNGHPPRYDDIVARQQQAAAEAARAEAARLEERRRTAAASEAARVEAAKRASLREQERLVSETRIMVTSKLEHSLHEMFREARKSISSDMRDQSNLERGSRAIEAQRSTLQNLKLHLESVHETIDESITEIQSFVDHLSSSSAQEVDVDDLATPGDIHSAQMLELSAKNASIDDCLFFLDKKLAKGDLGLDVHLKRVRRLAKKQFLVRAHLMKIGQLKARNSIHGSAPMMTNETGKMDFSGGGGNVQMPLPAHQGHIW</sequence>
<evidence type="ECO:0000256" key="4">
    <source>
        <dbReference type="ARBA" id="ARBA00022753"/>
    </source>
</evidence>
<evidence type="ECO:0000256" key="1">
    <source>
        <dbReference type="ARBA" id="ARBA00004177"/>
    </source>
</evidence>
<gene>
    <name evidence="11" type="ORF">DBRI1063_LOCUS24744</name>
</gene>
<evidence type="ECO:0000313" key="11">
    <source>
        <dbReference type="EMBL" id="CAD9356910.1"/>
    </source>
</evidence>
<dbReference type="SUPFAM" id="SSF140111">
    <property type="entry name" value="Endosomal sorting complex assembly domain"/>
    <property type="match status" value="1"/>
</dbReference>
<dbReference type="Pfam" id="PF05743">
    <property type="entry name" value="UEV"/>
    <property type="match status" value="1"/>
</dbReference>
<dbReference type="Gene3D" id="6.10.140.820">
    <property type="match status" value="1"/>
</dbReference>
<dbReference type="EMBL" id="HBGN01038669">
    <property type="protein sequence ID" value="CAD9356910.1"/>
    <property type="molecule type" value="Transcribed_RNA"/>
</dbReference>
<dbReference type="InterPro" id="IPR037202">
    <property type="entry name" value="ESCRT_assembly_dom"/>
</dbReference>
<keyword evidence="6 8" id="KW-0175">Coiled coil</keyword>
<feature type="domain" description="SB" evidence="9">
    <location>
        <begin position="323"/>
        <end position="391"/>
    </location>
</feature>
<dbReference type="InterPro" id="IPR052070">
    <property type="entry name" value="ESCRT-I_UEV_domain"/>
</dbReference>
<evidence type="ECO:0000256" key="6">
    <source>
        <dbReference type="ARBA" id="ARBA00023054"/>
    </source>
</evidence>
<keyword evidence="3 7" id="KW-0813">Transport</keyword>
<evidence type="ECO:0000256" key="7">
    <source>
        <dbReference type="PROSITE-ProRule" id="PRU00644"/>
    </source>
</evidence>
<keyword evidence="5 7" id="KW-0653">Protein transport</keyword>
<dbReference type="AlphaFoldDB" id="A0A7S2A3H7"/>
<feature type="coiled-coil region" evidence="8">
    <location>
        <begin position="180"/>
        <end position="207"/>
    </location>
</feature>
<dbReference type="SUPFAM" id="SSF54495">
    <property type="entry name" value="UBC-like"/>
    <property type="match status" value="1"/>
</dbReference>
<dbReference type="GO" id="GO:0015031">
    <property type="term" value="P:protein transport"/>
    <property type="evidence" value="ECO:0007669"/>
    <property type="project" value="UniProtKB-UniRule"/>
</dbReference>
<proteinExistence type="inferred from homology"/>
<evidence type="ECO:0000256" key="2">
    <source>
        <dbReference type="ARBA" id="ARBA00009594"/>
    </source>
</evidence>
<reference evidence="11" key="1">
    <citation type="submission" date="2021-01" db="EMBL/GenBank/DDBJ databases">
        <authorList>
            <person name="Corre E."/>
            <person name="Pelletier E."/>
            <person name="Niang G."/>
            <person name="Scheremetjew M."/>
            <person name="Finn R."/>
            <person name="Kale V."/>
            <person name="Holt S."/>
            <person name="Cochrane G."/>
            <person name="Meng A."/>
            <person name="Brown T."/>
            <person name="Cohen L."/>
        </authorList>
    </citation>
    <scope>NUCLEOTIDE SEQUENCE</scope>
    <source>
        <strain evidence="11">Pop2</strain>
    </source>
</reference>
<evidence type="ECO:0000259" key="9">
    <source>
        <dbReference type="PROSITE" id="PS51312"/>
    </source>
</evidence>
<keyword evidence="4" id="KW-0967">Endosome</keyword>
<dbReference type="PROSITE" id="PS51322">
    <property type="entry name" value="UEV"/>
    <property type="match status" value="1"/>
</dbReference>
<comment type="subcellular location">
    <subcellularLocation>
        <location evidence="1">Endosome</location>
    </subcellularLocation>
</comment>
<comment type="similarity">
    <text evidence="2">Belongs to the ubiquitin-conjugating enzyme family. UEV subfamily.</text>
</comment>
<dbReference type="GO" id="GO:0000813">
    <property type="term" value="C:ESCRT I complex"/>
    <property type="evidence" value="ECO:0007669"/>
    <property type="project" value="TreeGrafter"/>
</dbReference>
<accession>A0A7S2A3H7</accession>
<evidence type="ECO:0008006" key="12">
    <source>
        <dbReference type="Google" id="ProtNLM"/>
    </source>
</evidence>
<evidence type="ECO:0000256" key="3">
    <source>
        <dbReference type="ARBA" id="ARBA00022448"/>
    </source>
</evidence>
<dbReference type="InterPro" id="IPR008883">
    <property type="entry name" value="UEV_N"/>
</dbReference>
<evidence type="ECO:0000256" key="5">
    <source>
        <dbReference type="ARBA" id="ARBA00022927"/>
    </source>
</evidence>
<dbReference type="Gene3D" id="3.10.110.10">
    <property type="entry name" value="Ubiquitin Conjugating Enzyme"/>
    <property type="match status" value="1"/>
</dbReference>
<evidence type="ECO:0000256" key="8">
    <source>
        <dbReference type="SAM" id="Coils"/>
    </source>
</evidence>
<name>A0A7S2A3H7_9STRA</name>
<evidence type="ECO:0000259" key="10">
    <source>
        <dbReference type="PROSITE" id="PS51322"/>
    </source>
</evidence>
<dbReference type="InterPro" id="IPR017916">
    <property type="entry name" value="SB_dom"/>
</dbReference>
<dbReference type="CDD" id="cd11685">
    <property type="entry name" value="UEV_TSG101-like"/>
    <property type="match status" value="1"/>
</dbReference>
<dbReference type="GO" id="GO:0043130">
    <property type="term" value="F:ubiquitin binding"/>
    <property type="evidence" value="ECO:0007669"/>
    <property type="project" value="TreeGrafter"/>
</dbReference>
<protein>
    <recommendedName>
        <fullName evidence="12">UEV domain-containing protein</fullName>
    </recommendedName>
</protein>
<dbReference type="PANTHER" id="PTHR23306:SF3">
    <property type="entry name" value="TUMOR SUPPRESSOR PROTEIN 101"/>
    <property type="match status" value="1"/>
</dbReference>
<dbReference type="Pfam" id="PF09454">
    <property type="entry name" value="Vps23_core"/>
    <property type="match status" value="1"/>
</dbReference>